<dbReference type="EMBL" id="JAMYWD010000003">
    <property type="protein sequence ID" value="KAJ4976582.1"/>
    <property type="molecule type" value="Genomic_DNA"/>
</dbReference>
<dbReference type="AlphaFoldDB" id="A0A9Q0KTK4"/>
<dbReference type="InterPro" id="IPR001878">
    <property type="entry name" value="Znf_CCHC"/>
</dbReference>
<keyword evidence="1" id="KW-0479">Metal-binding</keyword>
<dbReference type="PROSITE" id="PS50158">
    <property type="entry name" value="ZF_CCHC"/>
    <property type="match status" value="1"/>
</dbReference>
<accession>A0A9Q0KTK4</accession>
<evidence type="ECO:0000259" key="3">
    <source>
        <dbReference type="PROSITE" id="PS50158"/>
    </source>
</evidence>
<evidence type="ECO:0000256" key="2">
    <source>
        <dbReference type="SAM" id="MobiDB-lite"/>
    </source>
</evidence>
<protein>
    <recommendedName>
        <fullName evidence="3">CCHC-type domain-containing protein</fullName>
    </recommendedName>
</protein>
<comment type="caution">
    <text evidence="4">The sequence shown here is derived from an EMBL/GenBank/DDBJ whole genome shotgun (WGS) entry which is preliminary data.</text>
</comment>
<feature type="compositionally biased region" description="Polar residues" evidence="2">
    <location>
        <begin position="239"/>
        <end position="259"/>
    </location>
</feature>
<name>A0A9Q0KTK4_9MAGN</name>
<keyword evidence="5" id="KW-1185">Reference proteome</keyword>
<reference evidence="4" key="1">
    <citation type="journal article" date="2023" name="Plant J.">
        <title>The genome of the king protea, Protea cynaroides.</title>
        <authorList>
            <person name="Chang J."/>
            <person name="Duong T.A."/>
            <person name="Schoeman C."/>
            <person name="Ma X."/>
            <person name="Roodt D."/>
            <person name="Barker N."/>
            <person name="Li Z."/>
            <person name="Van de Peer Y."/>
            <person name="Mizrachi E."/>
        </authorList>
    </citation>
    <scope>NUCLEOTIDE SEQUENCE</scope>
    <source>
        <tissue evidence="4">Young leaves</tissue>
    </source>
</reference>
<gene>
    <name evidence="4" type="ORF">NE237_001688</name>
</gene>
<dbReference type="GO" id="GO:0003676">
    <property type="term" value="F:nucleic acid binding"/>
    <property type="evidence" value="ECO:0007669"/>
    <property type="project" value="InterPro"/>
</dbReference>
<evidence type="ECO:0000313" key="4">
    <source>
        <dbReference type="EMBL" id="KAJ4976582.1"/>
    </source>
</evidence>
<keyword evidence="1" id="KW-0863">Zinc-finger</keyword>
<evidence type="ECO:0000256" key="1">
    <source>
        <dbReference type="PROSITE-ProRule" id="PRU00047"/>
    </source>
</evidence>
<sequence length="259" mass="28007">MIAGERSQTISRSECQWGRGNTEISTVSRVGVLAMSGVGVPSVVPLTQVDIGCYIGMPLIASVGPMNSISSVNPNASLIVNPNASRFLCCWRIKTIEKGKGPTVSESHEEGVIEAEAHNQNTRFSVGMGHSNWAQAGKRSFADVAAGLSDLSSLPKLVTQGGITRVIIPQATYERQLEKYKHALKGKVFTRGLLHRKMKVEYESLVPRCTLCRKYGHLAKDCKLATSKTMESDKRREVNTNTVSGVQQPATIVGMSSSS</sequence>
<organism evidence="4 5">
    <name type="scientific">Protea cynaroides</name>
    <dbReference type="NCBI Taxonomy" id="273540"/>
    <lineage>
        <taxon>Eukaryota</taxon>
        <taxon>Viridiplantae</taxon>
        <taxon>Streptophyta</taxon>
        <taxon>Embryophyta</taxon>
        <taxon>Tracheophyta</taxon>
        <taxon>Spermatophyta</taxon>
        <taxon>Magnoliopsida</taxon>
        <taxon>Proteales</taxon>
        <taxon>Proteaceae</taxon>
        <taxon>Protea</taxon>
    </lineage>
</organism>
<dbReference type="Proteomes" id="UP001141806">
    <property type="component" value="Unassembled WGS sequence"/>
</dbReference>
<evidence type="ECO:0000313" key="5">
    <source>
        <dbReference type="Proteomes" id="UP001141806"/>
    </source>
</evidence>
<feature type="region of interest" description="Disordered" evidence="2">
    <location>
        <begin position="233"/>
        <end position="259"/>
    </location>
</feature>
<proteinExistence type="predicted"/>
<dbReference type="GO" id="GO:0008270">
    <property type="term" value="F:zinc ion binding"/>
    <property type="evidence" value="ECO:0007669"/>
    <property type="project" value="UniProtKB-KW"/>
</dbReference>
<feature type="domain" description="CCHC-type" evidence="3">
    <location>
        <begin position="208"/>
        <end position="223"/>
    </location>
</feature>
<keyword evidence="1" id="KW-0862">Zinc</keyword>